<dbReference type="AlphaFoldDB" id="A0A2S8FGE9"/>
<dbReference type="RefSeq" id="WP_105353842.1">
    <property type="nucleotide sequence ID" value="NZ_PUIA01000037.1"/>
</dbReference>
<comment type="subcellular location">
    <subcellularLocation>
        <location evidence="1">Endomembrane system</location>
        <topology evidence="1">Multi-pass membrane protein</topology>
    </subcellularLocation>
</comment>
<evidence type="ECO:0000256" key="3">
    <source>
        <dbReference type="ARBA" id="ARBA00022989"/>
    </source>
</evidence>
<evidence type="ECO:0000259" key="9">
    <source>
        <dbReference type="SMART" id="SM00752"/>
    </source>
</evidence>
<dbReference type="GO" id="GO:0012505">
    <property type="term" value="C:endomembrane system"/>
    <property type="evidence" value="ECO:0007669"/>
    <property type="project" value="UniProtKB-SubCell"/>
</dbReference>
<dbReference type="InterPro" id="IPR011020">
    <property type="entry name" value="HTTM-like"/>
</dbReference>
<dbReference type="GO" id="GO:0019842">
    <property type="term" value="F:vitamin binding"/>
    <property type="evidence" value="ECO:0007669"/>
    <property type="project" value="TreeGrafter"/>
</dbReference>
<gene>
    <name evidence="10" type="ORF">C5Y96_12840</name>
</gene>
<keyword evidence="2 8" id="KW-0812">Transmembrane</keyword>
<keyword evidence="3 8" id="KW-1133">Transmembrane helix</keyword>
<dbReference type="EMBL" id="PUIA01000037">
    <property type="protein sequence ID" value="PQO31226.1"/>
    <property type="molecule type" value="Genomic_DNA"/>
</dbReference>
<evidence type="ECO:0000256" key="8">
    <source>
        <dbReference type="SAM" id="Phobius"/>
    </source>
</evidence>
<sequence>MTSADRSAKPSASWLEFARVQLARSVDGASLAVFRICFGLIMVWHMLKYFQVNGGITEIERVFASPPLHFTYPGFDWVQPWPQPWLTVHFAVVGVAALLVALGLFYRTACATLFLGYTYIFLLEATLYNNHYYLISLLSFVLIFMPAARCWSLDNLIARRFHKQSVPPTESSGTIPFWPIFLLRFQLFLVYFYGGIAKLNGDWLTGEPLYAPGNMLYDFLNGTIGLPESLQPIHLCLFLAWGGLFYDLSVGFLLLWGRTRWIALAATALFHIHNHFIFPIGIFPAMALSSTLIFFAPDWPRQVWAWICRQHWNFARKTSSETARPAKRQPQLAMGITIALAAFVFWQATWPLRHFLIEGDANWTEEGQDFSWRMMLRAKAAGHLTCLIVDPAIHTTNAKGRPAINWEACPEGTPQAIHIAIDSHQFKWSHHPGLTITHEPIFGHRLIYNPGSIPTDRQEAIDVGRQKVQDQWNKTLGRTPSIEPAISLSEAVMMIRERFQQRADQLQLSAEVREIFLQQLAELEHENELHLQQAAGIEQRRVQLVNSLQRLYLSPLADMVRPVIQRIEPFVLQGAPASGQTLLVIIDPPLTAAESVDAQAQLLKLSGGEPYVVWTDFSRMRPGDYRRLPQQFVTFDDRQLHMVWNHFREIEPYQLDKAAVRPWMIHQYAQKVGHRWQAATGRRGEVRVESYVMMNYTVPQMLISPEVDLTSVPLHHFSHNAWILPRNHRRLGIANQPVSTNVRR</sequence>
<dbReference type="InterPro" id="IPR053934">
    <property type="entry name" value="HTTM_dom"/>
</dbReference>
<dbReference type="GO" id="GO:0008488">
    <property type="term" value="F:gamma-glutamyl carboxylase activity"/>
    <property type="evidence" value="ECO:0007669"/>
    <property type="project" value="InterPro"/>
</dbReference>
<protein>
    <recommendedName>
        <fullName evidence="9">HTTM-like domain-containing protein</fullName>
    </recommendedName>
</protein>
<feature type="transmembrane region" description="Helical" evidence="8">
    <location>
        <begin position="85"/>
        <end position="105"/>
    </location>
</feature>
<feature type="transmembrane region" description="Helical" evidence="8">
    <location>
        <begin position="29"/>
        <end position="47"/>
    </location>
</feature>
<dbReference type="PANTHER" id="PTHR12639">
    <property type="entry name" value="VITAMIN K-DEPENDENT GAMMA-CARBOXYLASE"/>
    <property type="match status" value="1"/>
</dbReference>
<evidence type="ECO:0000256" key="5">
    <source>
        <dbReference type="ARBA" id="ARBA00023157"/>
    </source>
</evidence>
<dbReference type="InterPro" id="IPR053935">
    <property type="entry name" value="VKGC_lumenal_dom"/>
</dbReference>
<evidence type="ECO:0000313" key="10">
    <source>
        <dbReference type="EMBL" id="PQO31226.1"/>
    </source>
</evidence>
<name>A0A2S8FGE9_9BACT</name>
<keyword evidence="6" id="KW-0456">Lyase</keyword>
<evidence type="ECO:0000256" key="6">
    <source>
        <dbReference type="ARBA" id="ARBA00023239"/>
    </source>
</evidence>
<comment type="caution">
    <text evidence="10">The sequence shown here is derived from an EMBL/GenBank/DDBJ whole genome shotgun (WGS) entry which is preliminary data.</text>
</comment>
<accession>A0A2S8FGE9</accession>
<dbReference type="SMART" id="SM00752">
    <property type="entry name" value="HTTM"/>
    <property type="match status" value="1"/>
</dbReference>
<feature type="domain" description="HTTM-like" evidence="9">
    <location>
        <begin position="23"/>
        <end position="299"/>
    </location>
</feature>
<organism evidence="10 11">
    <name type="scientific">Blastopirellula marina</name>
    <dbReference type="NCBI Taxonomy" id="124"/>
    <lineage>
        <taxon>Bacteria</taxon>
        <taxon>Pseudomonadati</taxon>
        <taxon>Planctomycetota</taxon>
        <taxon>Planctomycetia</taxon>
        <taxon>Pirellulales</taxon>
        <taxon>Pirellulaceae</taxon>
        <taxon>Blastopirellula</taxon>
    </lineage>
</organism>
<keyword evidence="4 8" id="KW-0472">Membrane</keyword>
<feature type="transmembrane region" description="Helical" evidence="8">
    <location>
        <begin position="276"/>
        <end position="296"/>
    </location>
</feature>
<dbReference type="InterPro" id="IPR007782">
    <property type="entry name" value="VKG_COase"/>
</dbReference>
<evidence type="ECO:0000256" key="7">
    <source>
        <dbReference type="SAM" id="Coils"/>
    </source>
</evidence>
<keyword evidence="7" id="KW-0175">Coiled coil</keyword>
<dbReference type="OrthoDB" id="341137at2"/>
<feature type="transmembrane region" description="Helical" evidence="8">
    <location>
        <begin position="110"/>
        <end position="127"/>
    </location>
</feature>
<feature type="transmembrane region" description="Helical" evidence="8">
    <location>
        <begin position="173"/>
        <end position="194"/>
    </location>
</feature>
<feature type="transmembrane region" description="Helical" evidence="8">
    <location>
        <begin position="232"/>
        <end position="256"/>
    </location>
</feature>
<evidence type="ECO:0000313" key="11">
    <source>
        <dbReference type="Proteomes" id="UP000240009"/>
    </source>
</evidence>
<evidence type="ECO:0000256" key="2">
    <source>
        <dbReference type="ARBA" id="ARBA00022692"/>
    </source>
</evidence>
<evidence type="ECO:0000256" key="1">
    <source>
        <dbReference type="ARBA" id="ARBA00004127"/>
    </source>
</evidence>
<evidence type="ECO:0000256" key="4">
    <source>
        <dbReference type="ARBA" id="ARBA00023136"/>
    </source>
</evidence>
<keyword evidence="5" id="KW-1015">Disulfide bond</keyword>
<feature type="coiled-coil region" evidence="7">
    <location>
        <begin position="513"/>
        <end position="540"/>
    </location>
</feature>
<dbReference type="Proteomes" id="UP000240009">
    <property type="component" value="Unassembled WGS sequence"/>
</dbReference>
<reference evidence="10 11" key="1">
    <citation type="submission" date="2018-02" db="EMBL/GenBank/DDBJ databases">
        <title>Comparative genomes isolates from brazilian mangrove.</title>
        <authorList>
            <person name="Araujo J.E."/>
            <person name="Taketani R.G."/>
            <person name="Silva M.C.P."/>
            <person name="Loureco M.V."/>
            <person name="Andreote F.D."/>
        </authorList>
    </citation>
    <scope>NUCLEOTIDE SEQUENCE [LARGE SCALE GENOMIC DNA]</scope>
    <source>
        <strain evidence="10 11">HEX-2 MGV</strain>
    </source>
</reference>
<dbReference type="PANTHER" id="PTHR12639:SF7">
    <property type="entry name" value="HTTM DOMAIN-CONTAINING PROTEIN"/>
    <property type="match status" value="1"/>
</dbReference>
<feature type="transmembrane region" description="Helical" evidence="8">
    <location>
        <begin position="332"/>
        <end position="350"/>
    </location>
</feature>
<dbReference type="Pfam" id="PF22777">
    <property type="entry name" value="VKGC_lumenal_dom"/>
    <property type="match status" value="2"/>
</dbReference>
<proteinExistence type="predicted"/>
<dbReference type="Pfam" id="PF05090">
    <property type="entry name" value="HTTM"/>
    <property type="match status" value="1"/>
</dbReference>